<proteinExistence type="predicted"/>
<protein>
    <submittedName>
        <fullName evidence="1">Uncharacterized protein</fullName>
    </submittedName>
</protein>
<dbReference type="AlphaFoldDB" id="A0A8T2NC26"/>
<name>A0A8T2NC26_9TELE</name>
<evidence type="ECO:0000313" key="1">
    <source>
        <dbReference type="EMBL" id="KAG9337859.1"/>
    </source>
</evidence>
<evidence type="ECO:0000313" key="2">
    <source>
        <dbReference type="Proteomes" id="UP000824540"/>
    </source>
</evidence>
<comment type="caution">
    <text evidence="1">The sequence shown here is derived from an EMBL/GenBank/DDBJ whole genome shotgun (WGS) entry which is preliminary data.</text>
</comment>
<dbReference type="Proteomes" id="UP000824540">
    <property type="component" value="Unassembled WGS sequence"/>
</dbReference>
<keyword evidence="2" id="KW-1185">Reference proteome</keyword>
<dbReference type="EMBL" id="JAFBMS010000079">
    <property type="protein sequence ID" value="KAG9337859.1"/>
    <property type="molecule type" value="Genomic_DNA"/>
</dbReference>
<accession>A0A8T2NC26</accession>
<organism evidence="1 2">
    <name type="scientific">Albula glossodonta</name>
    <name type="common">roundjaw bonefish</name>
    <dbReference type="NCBI Taxonomy" id="121402"/>
    <lineage>
        <taxon>Eukaryota</taxon>
        <taxon>Metazoa</taxon>
        <taxon>Chordata</taxon>
        <taxon>Craniata</taxon>
        <taxon>Vertebrata</taxon>
        <taxon>Euteleostomi</taxon>
        <taxon>Actinopterygii</taxon>
        <taxon>Neopterygii</taxon>
        <taxon>Teleostei</taxon>
        <taxon>Albuliformes</taxon>
        <taxon>Albulidae</taxon>
        <taxon>Albula</taxon>
    </lineage>
</organism>
<sequence length="78" mass="8585">MNVSYWSFDFTGRVTLVTLPAVRCVTEGTLSTLQLGLCPTLLPRRMDITLMSDSSLARSLLSDLGLCAQGGLYIHFIF</sequence>
<reference evidence="1" key="1">
    <citation type="thesis" date="2021" institute="BYU ScholarsArchive" country="Provo, UT, USA">
        <title>Applications of and Algorithms for Genome Assembly and Genomic Analyses with an Emphasis on Marine Teleosts.</title>
        <authorList>
            <person name="Pickett B.D."/>
        </authorList>
    </citation>
    <scope>NUCLEOTIDE SEQUENCE</scope>
    <source>
        <strain evidence="1">HI-2016</strain>
    </source>
</reference>
<gene>
    <name evidence="1" type="ORF">JZ751_027510</name>
</gene>